<dbReference type="Pfam" id="PF14322">
    <property type="entry name" value="SusD-like_3"/>
    <property type="match status" value="1"/>
</dbReference>
<evidence type="ECO:0000313" key="8">
    <source>
        <dbReference type="EMBL" id="GJG60109.1"/>
    </source>
</evidence>
<dbReference type="Pfam" id="PF07980">
    <property type="entry name" value="SusD_RagB"/>
    <property type="match status" value="1"/>
</dbReference>
<evidence type="ECO:0000256" key="2">
    <source>
        <dbReference type="ARBA" id="ARBA00006275"/>
    </source>
</evidence>
<dbReference type="RefSeq" id="WP_223926623.1">
    <property type="nucleotide sequence ID" value="NZ_BPTU01000002.1"/>
</dbReference>
<dbReference type="EMBL" id="BPUB01000002">
    <property type="protein sequence ID" value="GJG60109.1"/>
    <property type="molecule type" value="Genomic_DNA"/>
</dbReference>
<dbReference type="Proteomes" id="UP000825483">
    <property type="component" value="Unassembled WGS sequence"/>
</dbReference>
<dbReference type="GeneID" id="72465847"/>
<accession>A0A9R1CYR7</accession>
<evidence type="ECO:0000256" key="1">
    <source>
        <dbReference type="ARBA" id="ARBA00004442"/>
    </source>
</evidence>
<gene>
    <name evidence="8" type="ORF">PRLR5076_29600</name>
</gene>
<feature type="domain" description="RagB/SusD" evidence="6">
    <location>
        <begin position="276"/>
        <end position="581"/>
    </location>
</feature>
<dbReference type="PROSITE" id="PS51257">
    <property type="entry name" value="PROKAR_LIPOPROTEIN"/>
    <property type="match status" value="1"/>
</dbReference>
<evidence type="ECO:0008006" key="10">
    <source>
        <dbReference type="Google" id="ProtNLM"/>
    </source>
</evidence>
<evidence type="ECO:0000259" key="6">
    <source>
        <dbReference type="Pfam" id="PF07980"/>
    </source>
</evidence>
<protein>
    <recommendedName>
        <fullName evidence="10">RagB/SusD family nutrient uptake outer membrane protein</fullName>
    </recommendedName>
</protein>
<dbReference type="SUPFAM" id="SSF48452">
    <property type="entry name" value="TPR-like"/>
    <property type="match status" value="1"/>
</dbReference>
<evidence type="ECO:0000256" key="4">
    <source>
        <dbReference type="ARBA" id="ARBA00023136"/>
    </source>
</evidence>
<dbReference type="GO" id="GO:0009279">
    <property type="term" value="C:cell outer membrane"/>
    <property type="evidence" value="ECO:0007669"/>
    <property type="project" value="UniProtKB-SubCell"/>
</dbReference>
<name>A0A9R1CYR7_9BACT</name>
<dbReference type="InterPro" id="IPR033985">
    <property type="entry name" value="SusD-like_N"/>
</dbReference>
<organism evidence="8 9">
    <name type="scientific">Prevotella lacticifex</name>
    <dbReference type="NCBI Taxonomy" id="2854755"/>
    <lineage>
        <taxon>Bacteria</taxon>
        <taxon>Pseudomonadati</taxon>
        <taxon>Bacteroidota</taxon>
        <taxon>Bacteroidia</taxon>
        <taxon>Bacteroidales</taxon>
        <taxon>Prevotellaceae</taxon>
        <taxon>Prevotella</taxon>
    </lineage>
</organism>
<proteinExistence type="inferred from homology"/>
<dbReference type="Gene3D" id="1.25.40.390">
    <property type="match status" value="1"/>
</dbReference>
<evidence type="ECO:0000256" key="5">
    <source>
        <dbReference type="ARBA" id="ARBA00023237"/>
    </source>
</evidence>
<feature type="domain" description="SusD-like N-terminal" evidence="7">
    <location>
        <begin position="24"/>
        <end position="229"/>
    </location>
</feature>
<comment type="caution">
    <text evidence="8">The sequence shown here is derived from an EMBL/GenBank/DDBJ whole genome shotgun (WGS) entry which is preliminary data.</text>
</comment>
<dbReference type="AlphaFoldDB" id="A0A9R1CYR7"/>
<evidence type="ECO:0000259" key="7">
    <source>
        <dbReference type="Pfam" id="PF14322"/>
    </source>
</evidence>
<dbReference type="InterPro" id="IPR012944">
    <property type="entry name" value="SusD_RagB_dom"/>
</dbReference>
<keyword evidence="4" id="KW-0472">Membrane</keyword>
<comment type="similarity">
    <text evidence="2">Belongs to the SusD family.</text>
</comment>
<evidence type="ECO:0000256" key="3">
    <source>
        <dbReference type="ARBA" id="ARBA00022729"/>
    </source>
</evidence>
<dbReference type="InterPro" id="IPR011990">
    <property type="entry name" value="TPR-like_helical_dom_sf"/>
</dbReference>
<keyword evidence="9" id="KW-1185">Reference proteome</keyword>
<evidence type="ECO:0000313" key="9">
    <source>
        <dbReference type="Proteomes" id="UP000825483"/>
    </source>
</evidence>
<comment type="subcellular location">
    <subcellularLocation>
        <location evidence="1">Cell outer membrane</location>
    </subcellularLocation>
</comment>
<sequence length="608" mass="68777">MKLNKIFLALVLGLGTLTSCNDKLDVENPNQQTSATFGFNADDLNESVIAAYNHLRMEGTNARVGYTIDVTRGDEVWNSSQVWYMPFDDYDNPATGDIDWWIWRDYYYAINVCNFGLSRCGNDDAQLSEAMKRIKGQLLFIRGLSYYTLAGYFQNPPLLTDYSQYSSLDGLYASNAPADSTGESQYDIVFDQVEKDLSEAMTLLPSRNEGGEWAKGRATCGAAAGYYARALMMRHKYSQALEVLKAIIGGQYGSYKLMANYGDNFREGSEFENNDESLFEIQFLDYGTQGSDDEWTPVNTSKNATQGHAVESNFAPGDDGGWADLSASPWLYNLFKSERTTDGHLDPRLYWTIGTYEADWDSNDQTLGNMEFTKKLTSSSKYCTNNNYGGLPIAKWTNMRTGLYNSVTTGLHCGINLRLMRYSDVLLRAAECENEVNGPTQQAIDWINQVRERAHLKDLKLSDFPTKDKLFEQIANVERPKEFGCEFGRGFDLIRWGFYLTQDRQNQLKDHETFPRIKKEQWSNAQFNEWLRKDVKHADIGSAIDSANVNLKSSFDTYVQGHEFEPIVQTLTNKNPKLVGNSANNSTSNAGYFQKNGWTVHPVVELGK</sequence>
<keyword evidence="5" id="KW-0998">Cell outer membrane</keyword>
<keyword evidence="3" id="KW-0732">Signal</keyword>
<reference evidence="8" key="1">
    <citation type="journal article" date="2022" name="Int. J. Syst. Evol. Microbiol.">
        <title>Prevotella lacticifex sp. nov., isolated from the rumen of cows.</title>
        <authorList>
            <person name="Shinkai T."/>
            <person name="Ikeyama N."/>
            <person name="Kumagai M."/>
            <person name="Ohmori H."/>
            <person name="Sakamoto M."/>
            <person name="Ohkuma M."/>
            <person name="Mitsumori M."/>
        </authorList>
    </citation>
    <scope>NUCLEOTIDE SEQUENCE</scope>
    <source>
        <strain evidence="8">R5076</strain>
    </source>
</reference>